<dbReference type="InterPro" id="IPR000792">
    <property type="entry name" value="Tscrpt_reg_LuxR_C"/>
</dbReference>
<reference evidence="2 3" key="1">
    <citation type="submission" date="2020-07" db="EMBL/GenBank/DDBJ databases">
        <title>Sequencing the genomes of 1000 actinobacteria strains.</title>
        <authorList>
            <person name="Klenk H.-P."/>
        </authorList>
    </citation>
    <scope>NUCLEOTIDE SEQUENCE [LARGE SCALE GENOMIC DNA]</scope>
    <source>
        <strain evidence="2 3">DSM 40398</strain>
    </source>
</reference>
<comment type="caution">
    <text evidence="2">The sequence shown here is derived from an EMBL/GenBank/DDBJ whole genome shotgun (WGS) entry which is preliminary data.</text>
</comment>
<dbReference type="CDD" id="cd06170">
    <property type="entry name" value="LuxR_C_like"/>
    <property type="match status" value="1"/>
</dbReference>
<gene>
    <name evidence="2" type="ORF">BJY14_000905</name>
</gene>
<name>A0A7Y9EC36_9ACTN</name>
<keyword evidence="3" id="KW-1185">Reference proteome</keyword>
<dbReference type="InterPro" id="IPR058852">
    <property type="entry name" value="HTH_77"/>
</dbReference>
<dbReference type="PRINTS" id="PR00038">
    <property type="entry name" value="HTHLUXR"/>
</dbReference>
<dbReference type="PANTHER" id="PTHR47691">
    <property type="entry name" value="REGULATOR-RELATED"/>
    <property type="match status" value="1"/>
</dbReference>
<organism evidence="2 3">
    <name type="scientific">Actinomadura luteofluorescens</name>
    <dbReference type="NCBI Taxonomy" id="46163"/>
    <lineage>
        <taxon>Bacteria</taxon>
        <taxon>Bacillati</taxon>
        <taxon>Actinomycetota</taxon>
        <taxon>Actinomycetes</taxon>
        <taxon>Streptosporangiales</taxon>
        <taxon>Thermomonosporaceae</taxon>
        <taxon>Actinomadura</taxon>
    </lineage>
</organism>
<dbReference type="Gene3D" id="3.40.50.300">
    <property type="entry name" value="P-loop containing nucleotide triphosphate hydrolases"/>
    <property type="match status" value="1"/>
</dbReference>
<evidence type="ECO:0000313" key="3">
    <source>
        <dbReference type="Proteomes" id="UP000529783"/>
    </source>
</evidence>
<protein>
    <submittedName>
        <fullName evidence="2">Putative ATPase/DNA-binding CsgD family transcriptional regulator</fullName>
    </submittedName>
</protein>
<dbReference type="GO" id="GO:0006355">
    <property type="term" value="P:regulation of DNA-templated transcription"/>
    <property type="evidence" value="ECO:0007669"/>
    <property type="project" value="InterPro"/>
</dbReference>
<dbReference type="GO" id="GO:0003677">
    <property type="term" value="F:DNA binding"/>
    <property type="evidence" value="ECO:0007669"/>
    <property type="project" value="UniProtKB-KW"/>
</dbReference>
<evidence type="ECO:0000259" key="1">
    <source>
        <dbReference type="PROSITE" id="PS50043"/>
    </source>
</evidence>
<dbReference type="PROSITE" id="PS50043">
    <property type="entry name" value="HTH_LUXR_2"/>
    <property type="match status" value="1"/>
</dbReference>
<dbReference type="Pfam" id="PF13424">
    <property type="entry name" value="TPR_12"/>
    <property type="match status" value="1"/>
</dbReference>
<proteinExistence type="predicted"/>
<dbReference type="Gene3D" id="1.25.40.10">
    <property type="entry name" value="Tetratricopeptide repeat domain"/>
    <property type="match status" value="1"/>
</dbReference>
<evidence type="ECO:0000313" key="2">
    <source>
        <dbReference type="EMBL" id="NYD44922.1"/>
    </source>
</evidence>
<dbReference type="SMART" id="SM00382">
    <property type="entry name" value="AAA"/>
    <property type="match status" value="1"/>
</dbReference>
<accession>A0A7Y9EC36</accession>
<keyword evidence="2" id="KW-0238">DNA-binding</keyword>
<dbReference type="SMART" id="SM00421">
    <property type="entry name" value="HTH_LUXR"/>
    <property type="match status" value="1"/>
</dbReference>
<dbReference type="InterPro" id="IPR036388">
    <property type="entry name" value="WH-like_DNA-bd_sf"/>
</dbReference>
<dbReference type="Gene3D" id="1.10.10.10">
    <property type="entry name" value="Winged helix-like DNA-binding domain superfamily/Winged helix DNA-binding domain"/>
    <property type="match status" value="1"/>
</dbReference>
<dbReference type="InterPro" id="IPR003593">
    <property type="entry name" value="AAA+_ATPase"/>
</dbReference>
<dbReference type="InterPro" id="IPR027417">
    <property type="entry name" value="P-loop_NTPase"/>
</dbReference>
<dbReference type="InterPro" id="IPR016032">
    <property type="entry name" value="Sig_transdc_resp-reg_C-effctor"/>
</dbReference>
<dbReference type="InterPro" id="IPR011990">
    <property type="entry name" value="TPR-like_helical_dom_sf"/>
</dbReference>
<dbReference type="SUPFAM" id="SSF52540">
    <property type="entry name" value="P-loop containing nucleoside triphosphate hydrolases"/>
    <property type="match status" value="1"/>
</dbReference>
<dbReference type="SUPFAM" id="SSF46894">
    <property type="entry name" value="C-terminal effector domain of the bipartite response regulators"/>
    <property type="match status" value="1"/>
</dbReference>
<dbReference type="Proteomes" id="UP000529783">
    <property type="component" value="Unassembled WGS sequence"/>
</dbReference>
<dbReference type="Pfam" id="PF00196">
    <property type="entry name" value="GerE"/>
    <property type="match status" value="1"/>
</dbReference>
<dbReference type="EMBL" id="JACCBA010000001">
    <property type="protein sequence ID" value="NYD44922.1"/>
    <property type="molecule type" value="Genomic_DNA"/>
</dbReference>
<dbReference type="PANTHER" id="PTHR47691:SF3">
    <property type="entry name" value="HTH-TYPE TRANSCRIPTIONAL REGULATOR RV0890C-RELATED"/>
    <property type="match status" value="1"/>
</dbReference>
<sequence length="833" mass="90061">MGSDVFPDELRAAGVTPRELEIFWLVGDRLHNQEIADALNVSERTVESHVSALLRKLGGPDRQAAPNRRILVEAAERLRALRDAAALPKPISSFVGRGREIDDLHRLVRENRLLTLTGPAGAGKTRLALRLANAVTALPPAVLVDFARVPPGQSVEREFADALGLVAGDGEGGGSRARIRAALAKGRHWLLADNCEHVADGAAALLADLLATTRGLHVLATSHGPLRVAGEVVYEVPPLPVPEEGDDPAAVLSAASARLFADRAAAVSPGFEVTSDNARHVAVICRRLDGLPLAIELAAARTRAFSAAELRTRLDDRFAVLTDGPHGSPARHRTLEEALDWSYELLSGEERLLFERCSVFPSAFDYDTATRILGYPPLSAATLVQVFPRLLDRSLISRRRRDETTEYWLLDSVRQFAHRRLQASGTADVAREQHARHHLGQGVAALTDLCGRDQAAALRWFGHHWADLRAGMQWALQQPETKVAWEFLAGIGTGWEVLGARGELFDWLGTLLDEHPFPQGSLGVRAAITCAFLLDYQDTERARRFAEQAYERAGNSSARDRALALLAVGWTARAAAVEQGSEFEVLERAVSLFERLGDDWHRALALFCLGLSAPDTSAALTRLADAADLFERLHNPVKRSNCLFHMANLAIEDRVRLDEAATWLAEAGRLAGTSGNEHERLHTELALARLDQAREDHTAAGPRFARLLSEFRQIGDLRCAARCLHGLGGAVASAGDHGPARRHLAEALEIAVGLGDRNVLVTSLLLLADADHAAGRSDRAAILLGAAENLAPRSPASPEPPLRAVLRERLGPAGFATALATGRSTPLTALPSL</sequence>
<feature type="domain" description="HTH luxR-type" evidence="1">
    <location>
        <begin position="8"/>
        <end position="79"/>
    </location>
</feature>
<dbReference type="SUPFAM" id="SSF48452">
    <property type="entry name" value="TPR-like"/>
    <property type="match status" value="1"/>
</dbReference>
<dbReference type="AlphaFoldDB" id="A0A7Y9EC36"/>
<dbReference type="RefSeq" id="WP_179842433.1">
    <property type="nucleotide sequence ID" value="NZ_JACCBA010000001.1"/>
</dbReference>
<dbReference type="Pfam" id="PF25872">
    <property type="entry name" value="HTH_77"/>
    <property type="match status" value="1"/>
</dbReference>